<evidence type="ECO:0000256" key="6">
    <source>
        <dbReference type="ARBA" id="ARBA00022679"/>
    </source>
</evidence>
<evidence type="ECO:0000256" key="12">
    <source>
        <dbReference type="SAM" id="Phobius"/>
    </source>
</evidence>
<dbReference type="FunFam" id="3.30.565.10:FF:000023">
    <property type="entry name" value="PAS domain-containing sensor histidine kinase"/>
    <property type="match status" value="1"/>
</dbReference>
<sequence>MIKRVSLEYLVTVIINMVVFVLVGRMLVSQTLVSQMVLNLLVLNLIISAGEVGLFNWTFRQRQQPITAMTHKVEGMLKDEEPAHILLRKNNDYYQLAMAINRLQTHQQKVLRDKTQQGEELRLLLSYLPIGVMVIDRYRKVEMANSAMAEFLQTDIRERRHPYTQDIHQFELVSLVGQVFSTKQSKRQVITLPGMPTEKRVEASVIYTSTSEDFFQILVLLYDVTEIYAVEKMQMDFLSNASHELKTPVTAISGFAETLQAGAKDDPETLNQFLDIIQKESKRLTELIQDVLSISRIESQSVTKQQMTELDIAEVVDEQLRTLQQMASVKHIALINQIPAGQIQRTDEKKLVEIIKNLVSNGIKYNRPEGTVIVDYEATPHEWTMKIKDTGIGIAQNEQARIFERFYRVDSSRTKQVVNGTGLGLAIVMELVQSLQGQISVESQRGVGSTFTVTFPIKQVE</sequence>
<feature type="transmembrane region" description="Helical" evidence="12">
    <location>
        <begin position="7"/>
        <end position="28"/>
    </location>
</feature>
<dbReference type="GO" id="GO:0016036">
    <property type="term" value="P:cellular response to phosphate starvation"/>
    <property type="evidence" value="ECO:0007669"/>
    <property type="project" value="TreeGrafter"/>
</dbReference>
<dbReference type="InterPro" id="IPR036890">
    <property type="entry name" value="HATPase_C_sf"/>
</dbReference>
<feature type="transmembrane region" description="Helical" evidence="12">
    <location>
        <begin position="40"/>
        <end position="59"/>
    </location>
</feature>
<keyword evidence="10" id="KW-0902">Two-component regulatory system</keyword>
<evidence type="ECO:0000256" key="11">
    <source>
        <dbReference type="ARBA" id="ARBA00023136"/>
    </source>
</evidence>
<keyword evidence="12" id="KW-0812">Transmembrane</keyword>
<keyword evidence="4" id="KW-1003">Cell membrane</keyword>
<dbReference type="SMART" id="SM00388">
    <property type="entry name" value="HisKA"/>
    <property type="match status" value="1"/>
</dbReference>
<dbReference type="EMBL" id="BCMF01000008">
    <property type="protein sequence ID" value="GAW99794.1"/>
    <property type="molecule type" value="Genomic_DNA"/>
</dbReference>
<dbReference type="InterPro" id="IPR003594">
    <property type="entry name" value="HATPase_dom"/>
</dbReference>
<evidence type="ECO:0000259" key="13">
    <source>
        <dbReference type="PROSITE" id="PS50109"/>
    </source>
</evidence>
<dbReference type="InterPro" id="IPR003661">
    <property type="entry name" value="HisK_dim/P_dom"/>
</dbReference>
<dbReference type="Gene3D" id="1.10.287.130">
    <property type="match status" value="1"/>
</dbReference>
<keyword evidence="15" id="KW-1185">Reference proteome</keyword>
<dbReference type="PROSITE" id="PS50109">
    <property type="entry name" value="HIS_KIN"/>
    <property type="match status" value="1"/>
</dbReference>
<dbReference type="GO" id="GO:0005524">
    <property type="term" value="F:ATP binding"/>
    <property type="evidence" value="ECO:0007669"/>
    <property type="project" value="UniProtKB-KW"/>
</dbReference>
<keyword evidence="7" id="KW-0547">Nucleotide-binding</keyword>
<gene>
    <name evidence="14" type="ORF">IWT30_01766</name>
</gene>
<evidence type="ECO:0000256" key="1">
    <source>
        <dbReference type="ARBA" id="ARBA00000085"/>
    </source>
</evidence>
<comment type="subcellular location">
    <subcellularLocation>
        <location evidence="2">Cell membrane</location>
    </subcellularLocation>
</comment>
<dbReference type="InterPro" id="IPR036097">
    <property type="entry name" value="HisK_dim/P_sf"/>
</dbReference>
<dbReference type="InterPro" id="IPR004358">
    <property type="entry name" value="Sig_transdc_His_kin-like_C"/>
</dbReference>
<evidence type="ECO:0000256" key="10">
    <source>
        <dbReference type="ARBA" id="ARBA00023012"/>
    </source>
</evidence>
<comment type="catalytic activity">
    <reaction evidence="1">
        <text>ATP + protein L-histidine = ADP + protein N-phospho-L-histidine.</text>
        <dbReference type="EC" id="2.7.13.3"/>
    </reaction>
</comment>
<dbReference type="PANTHER" id="PTHR45453:SF1">
    <property type="entry name" value="PHOSPHATE REGULON SENSOR PROTEIN PHOR"/>
    <property type="match status" value="1"/>
</dbReference>
<dbReference type="GO" id="GO:0000155">
    <property type="term" value="F:phosphorelay sensor kinase activity"/>
    <property type="evidence" value="ECO:0007669"/>
    <property type="project" value="InterPro"/>
</dbReference>
<dbReference type="FunFam" id="1.10.287.130:FF:000008">
    <property type="entry name" value="Two-component sensor histidine kinase"/>
    <property type="match status" value="1"/>
</dbReference>
<organism evidence="14 15">
    <name type="scientific">Secundilactobacillus mixtipabuli</name>
    <dbReference type="NCBI Taxonomy" id="1435342"/>
    <lineage>
        <taxon>Bacteria</taxon>
        <taxon>Bacillati</taxon>
        <taxon>Bacillota</taxon>
        <taxon>Bacilli</taxon>
        <taxon>Lactobacillales</taxon>
        <taxon>Lactobacillaceae</taxon>
        <taxon>Secundilactobacillus</taxon>
    </lineage>
</organism>
<dbReference type="Proteomes" id="UP000198374">
    <property type="component" value="Unassembled WGS sequence"/>
</dbReference>
<dbReference type="NCBIfam" id="NF046044">
    <property type="entry name" value="PnpS"/>
    <property type="match status" value="1"/>
</dbReference>
<accession>A0A1Z5IDH8</accession>
<feature type="domain" description="Histidine kinase" evidence="13">
    <location>
        <begin position="240"/>
        <end position="459"/>
    </location>
</feature>
<dbReference type="PRINTS" id="PR00344">
    <property type="entry name" value="BCTRLSENSOR"/>
</dbReference>
<dbReference type="SUPFAM" id="SSF47384">
    <property type="entry name" value="Homodimeric domain of signal transducing histidine kinase"/>
    <property type="match status" value="1"/>
</dbReference>
<dbReference type="Gene3D" id="3.30.450.20">
    <property type="entry name" value="PAS domain"/>
    <property type="match status" value="1"/>
</dbReference>
<dbReference type="InterPro" id="IPR000014">
    <property type="entry name" value="PAS"/>
</dbReference>
<name>A0A1Z5IDH8_9LACO</name>
<evidence type="ECO:0000256" key="7">
    <source>
        <dbReference type="ARBA" id="ARBA00022741"/>
    </source>
</evidence>
<dbReference type="Pfam" id="PF00512">
    <property type="entry name" value="HisKA"/>
    <property type="match status" value="1"/>
</dbReference>
<evidence type="ECO:0000256" key="8">
    <source>
        <dbReference type="ARBA" id="ARBA00022777"/>
    </source>
</evidence>
<keyword evidence="12" id="KW-1133">Transmembrane helix</keyword>
<dbReference type="Gene3D" id="3.30.565.10">
    <property type="entry name" value="Histidine kinase-like ATPase, C-terminal domain"/>
    <property type="match status" value="1"/>
</dbReference>
<proteinExistence type="predicted"/>
<dbReference type="EC" id="2.7.13.3" evidence="3"/>
<keyword evidence="11 12" id="KW-0472">Membrane</keyword>
<keyword evidence="5" id="KW-0597">Phosphoprotein</keyword>
<dbReference type="InterPro" id="IPR050351">
    <property type="entry name" value="BphY/WalK/GraS-like"/>
</dbReference>
<comment type="caution">
    <text evidence="14">The sequence shown here is derived from an EMBL/GenBank/DDBJ whole genome shotgun (WGS) entry which is preliminary data.</text>
</comment>
<evidence type="ECO:0000256" key="5">
    <source>
        <dbReference type="ARBA" id="ARBA00022553"/>
    </source>
</evidence>
<dbReference type="RefSeq" id="WP_089109583.1">
    <property type="nucleotide sequence ID" value="NZ_BCMF01000008.1"/>
</dbReference>
<dbReference type="Pfam" id="PF02518">
    <property type="entry name" value="HATPase_c"/>
    <property type="match status" value="1"/>
</dbReference>
<dbReference type="CDD" id="cd00075">
    <property type="entry name" value="HATPase"/>
    <property type="match status" value="1"/>
</dbReference>
<dbReference type="GO" id="GO:0005886">
    <property type="term" value="C:plasma membrane"/>
    <property type="evidence" value="ECO:0007669"/>
    <property type="project" value="UniProtKB-SubCell"/>
</dbReference>
<protein>
    <recommendedName>
        <fullName evidence="3">histidine kinase</fullName>
        <ecNumber evidence="3">2.7.13.3</ecNumber>
    </recommendedName>
</protein>
<evidence type="ECO:0000256" key="2">
    <source>
        <dbReference type="ARBA" id="ARBA00004236"/>
    </source>
</evidence>
<keyword evidence="9" id="KW-0067">ATP-binding</keyword>
<dbReference type="OrthoDB" id="9813151at2"/>
<evidence type="ECO:0000256" key="9">
    <source>
        <dbReference type="ARBA" id="ARBA00022840"/>
    </source>
</evidence>
<dbReference type="InterPro" id="IPR005467">
    <property type="entry name" value="His_kinase_dom"/>
</dbReference>
<evidence type="ECO:0000256" key="4">
    <source>
        <dbReference type="ARBA" id="ARBA00022475"/>
    </source>
</evidence>
<evidence type="ECO:0000256" key="3">
    <source>
        <dbReference type="ARBA" id="ARBA00012438"/>
    </source>
</evidence>
<keyword evidence="6" id="KW-0808">Transferase</keyword>
<evidence type="ECO:0000313" key="15">
    <source>
        <dbReference type="Proteomes" id="UP000198374"/>
    </source>
</evidence>
<dbReference type="Pfam" id="PF13188">
    <property type="entry name" value="PAS_8"/>
    <property type="match status" value="1"/>
</dbReference>
<dbReference type="AlphaFoldDB" id="A0A1Z5IDH8"/>
<dbReference type="CDD" id="cd00082">
    <property type="entry name" value="HisKA"/>
    <property type="match status" value="1"/>
</dbReference>
<dbReference type="SMART" id="SM00387">
    <property type="entry name" value="HATPase_c"/>
    <property type="match status" value="1"/>
</dbReference>
<dbReference type="PANTHER" id="PTHR45453">
    <property type="entry name" value="PHOSPHATE REGULON SENSOR PROTEIN PHOR"/>
    <property type="match status" value="1"/>
</dbReference>
<dbReference type="SUPFAM" id="SSF55874">
    <property type="entry name" value="ATPase domain of HSP90 chaperone/DNA topoisomerase II/histidine kinase"/>
    <property type="match status" value="1"/>
</dbReference>
<keyword evidence="8 14" id="KW-0418">Kinase</keyword>
<dbReference type="GO" id="GO:0004721">
    <property type="term" value="F:phosphoprotein phosphatase activity"/>
    <property type="evidence" value="ECO:0007669"/>
    <property type="project" value="TreeGrafter"/>
</dbReference>
<reference evidence="14 15" key="1">
    <citation type="submission" date="2015-11" db="EMBL/GenBank/DDBJ databases">
        <title>Draft genome sequences of new species of the genus Lactobacillus isolated from orchardgrass silage.</title>
        <authorList>
            <person name="Tohno M."/>
            <person name="Tanizawa Y."/>
            <person name="Arita M."/>
        </authorList>
    </citation>
    <scope>NUCLEOTIDE SEQUENCE [LARGE SCALE GENOMIC DNA]</scope>
    <source>
        <strain evidence="14 15">IWT30</strain>
    </source>
</reference>
<evidence type="ECO:0000313" key="14">
    <source>
        <dbReference type="EMBL" id="GAW99794.1"/>
    </source>
</evidence>